<name>A0ABS3IAF5_9MICO</name>
<feature type="transmembrane region" description="Helical" evidence="1">
    <location>
        <begin position="17"/>
        <end position="38"/>
    </location>
</feature>
<reference evidence="2 3" key="1">
    <citation type="submission" date="2021-03" db="EMBL/GenBank/DDBJ databases">
        <authorList>
            <person name="Xin L."/>
        </authorList>
    </citation>
    <scope>NUCLEOTIDE SEQUENCE [LARGE SCALE GENOMIC DNA]</scope>
    <source>
        <strain evidence="2 3">XHU 5031</strain>
    </source>
</reference>
<gene>
    <name evidence="2" type="ORF">J0911_13160</name>
</gene>
<evidence type="ECO:0000313" key="3">
    <source>
        <dbReference type="Proteomes" id="UP000664617"/>
    </source>
</evidence>
<comment type="caution">
    <text evidence="2">The sequence shown here is derived from an EMBL/GenBank/DDBJ whole genome shotgun (WGS) entry which is preliminary data.</text>
</comment>
<keyword evidence="3" id="KW-1185">Reference proteome</keyword>
<proteinExistence type="predicted"/>
<accession>A0ABS3IAF5</accession>
<protein>
    <submittedName>
        <fullName evidence="2">Uncharacterized protein</fullName>
    </submittedName>
</protein>
<keyword evidence="1" id="KW-1133">Transmembrane helix</keyword>
<sequence length="128" mass="13674">MTLFEQPERRRHAYGRILLTVSALIVLPTFVAPWVAVVPVAPDPSADGIDSSRLYLNLVPLTVVLLGIAVLGAVVGTVLAGARRPGPWVALVLVGVLASGSWTMSSPFLKCWGSARYAIDFEDSISCR</sequence>
<dbReference type="RefSeq" id="WP_207275917.1">
    <property type="nucleotide sequence ID" value="NZ_JAFMPK010000046.1"/>
</dbReference>
<feature type="transmembrane region" description="Helical" evidence="1">
    <location>
        <begin position="58"/>
        <end position="81"/>
    </location>
</feature>
<keyword evidence="1" id="KW-0812">Transmembrane</keyword>
<reference evidence="3" key="2">
    <citation type="submission" date="2023-07" db="EMBL/GenBank/DDBJ databases">
        <title>Myceligenerans salitolerans sp. nov., a halotolerant actinomycete isolated from a salt lake in Xinjiang, China.</title>
        <authorList>
            <person name="Guan T."/>
        </authorList>
    </citation>
    <scope>NUCLEOTIDE SEQUENCE [LARGE SCALE GENOMIC DNA]</scope>
    <source>
        <strain evidence="3">XHU 5031</strain>
    </source>
</reference>
<dbReference type="EMBL" id="JAFMPK010000046">
    <property type="protein sequence ID" value="MBO0609975.1"/>
    <property type="molecule type" value="Genomic_DNA"/>
</dbReference>
<evidence type="ECO:0000313" key="2">
    <source>
        <dbReference type="EMBL" id="MBO0609975.1"/>
    </source>
</evidence>
<organism evidence="2 3">
    <name type="scientific">Myceligenerans salitolerans</name>
    <dbReference type="NCBI Taxonomy" id="1230528"/>
    <lineage>
        <taxon>Bacteria</taxon>
        <taxon>Bacillati</taxon>
        <taxon>Actinomycetota</taxon>
        <taxon>Actinomycetes</taxon>
        <taxon>Micrococcales</taxon>
        <taxon>Promicromonosporaceae</taxon>
        <taxon>Myceligenerans</taxon>
    </lineage>
</organism>
<feature type="transmembrane region" description="Helical" evidence="1">
    <location>
        <begin position="88"/>
        <end position="105"/>
    </location>
</feature>
<keyword evidence="1" id="KW-0472">Membrane</keyword>
<dbReference type="Proteomes" id="UP000664617">
    <property type="component" value="Unassembled WGS sequence"/>
</dbReference>
<evidence type="ECO:0000256" key="1">
    <source>
        <dbReference type="SAM" id="Phobius"/>
    </source>
</evidence>